<proteinExistence type="inferred from homology"/>
<keyword evidence="5" id="KW-0049">Antioxidant</keyword>
<organism evidence="15 16">
    <name type="scientific">Streptomyces atratus</name>
    <dbReference type="NCBI Taxonomy" id="1893"/>
    <lineage>
        <taxon>Bacteria</taxon>
        <taxon>Bacillati</taxon>
        <taxon>Actinomycetota</taxon>
        <taxon>Actinomycetes</taxon>
        <taxon>Kitasatosporales</taxon>
        <taxon>Streptomycetaceae</taxon>
        <taxon>Streptomyces</taxon>
    </lineage>
</organism>
<evidence type="ECO:0000256" key="4">
    <source>
        <dbReference type="ARBA" id="ARBA00022559"/>
    </source>
</evidence>
<evidence type="ECO:0000256" key="2">
    <source>
        <dbReference type="ARBA" id="ARBA00011245"/>
    </source>
</evidence>
<evidence type="ECO:0000256" key="9">
    <source>
        <dbReference type="ARBA" id="ARBA00032824"/>
    </source>
</evidence>
<dbReference type="InterPro" id="IPR024706">
    <property type="entry name" value="Peroxiredoxin_AhpC-typ"/>
</dbReference>
<dbReference type="PANTHER" id="PTHR42801:SF22">
    <property type="entry name" value="PEROXIREDOXIN SLL0755-RELATED"/>
    <property type="match status" value="1"/>
</dbReference>
<evidence type="ECO:0000256" key="8">
    <source>
        <dbReference type="ARBA" id="ARBA00023284"/>
    </source>
</evidence>
<gene>
    <name evidence="15" type="ORF">C5746_20070</name>
</gene>
<dbReference type="GeneID" id="95520740"/>
<evidence type="ECO:0000256" key="12">
    <source>
        <dbReference type="ARBA" id="ARBA00049091"/>
    </source>
</evidence>
<evidence type="ECO:0000256" key="13">
    <source>
        <dbReference type="PIRSR" id="PIRSR000239-1"/>
    </source>
</evidence>
<dbReference type="InterPro" id="IPR050924">
    <property type="entry name" value="Peroxiredoxin_BCP/PrxQ"/>
</dbReference>
<dbReference type="PANTHER" id="PTHR42801">
    <property type="entry name" value="THIOREDOXIN-DEPENDENT PEROXIDE REDUCTASE"/>
    <property type="match status" value="1"/>
</dbReference>
<dbReference type="PIRSF" id="PIRSF000239">
    <property type="entry name" value="AHPC"/>
    <property type="match status" value="1"/>
</dbReference>
<dbReference type="GO" id="GO:0045454">
    <property type="term" value="P:cell redox homeostasis"/>
    <property type="evidence" value="ECO:0007669"/>
    <property type="project" value="TreeGrafter"/>
</dbReference>
<reference evidence="15 16" key="1">
    <citation type="journal article" date="2018" name="Front. Microbiol.">
        <title>Genome Sequencing of Streptomyces atratus SCSIOZH16 and Activation Production of Nocardamine via Metabolic Engineering.</title>
        <authorList>
            <person name="Li Y."/>
            <person name="Zhang C."/>
            <person name="Liu C."/>
            <person name="Ju J."/>
            <person name="Ma J."/>
        </authorList>
    </citation>
    <scope>NUCLEOTIDE SEQUENCE [LARGE SCALE GENOMIC DNA]</scope>
    <source>
        <strain evidence="15 16">SCSIO_ZH16</strain>
    </source>
</reference>
<keyword evidence="7" id="KW-1015">Disulfide bond</keyword>
<comment type="catalytic activity">
    <reaction evidence="12">
        <text>a hydroperoxide + [thioredoxin]-dithiol = an alcohol + [thioredoxin]-disulfide + H2O</text>
        <dbReference type="Rhea" id="RHEA:62620"/>
        <dbReference type="Rhea" id="RHEA-COMP:10698"/>
        <dbReference type="Rhea" id="RHEA-COMP:10700"/>
        <dbReference type="ChEBI" id="CHEBI:15377"/>
        <dbReference type="ChEBI" id="CHEBI:29950"/>
        <dbReference type="ChEBI" id="CHEBI:30879"/>
        <dbReference type="ChEBI" id="CHEBI:35924"/>
        <dbReference type="ChEBI" id="CHEBI:50058"/>
        <dbReference type="EC" id="1.11.1.24"/>
    </reaction>
</comment>
<sequence>MGSSPQLGSTVQDFTLPGGALTGETFERRDYTLSAARGRAVVLAFYPGDNTAVCTKQLCSYSSGMETFGELDAEVWGISPQGVDSHESFARAHGLRMPLLADTGREIARAYGVAAPGIGVRRAVFLIGPDGVLRWKHVAVLGATFQSLDTLTERLSGIKNA</sequence>
<keyword evidence="6" id="KW-0560">Oxidoreductase</keyword>
<evidence type="ECO:0000256" key="11">
    <source>
        <dbReference type="ARBA" id="ARBA00041373"/>
    </source>
</evidence>
<evidence type="ECO:0000313" key="15">
    <source>
        <dbReference type="EMBL" id="AXE78835.1"/>
    </source>
</evidence>
<dbReference type="PROSITE" id="PS51352">
    <property type="entry name" value="THIOREDOXIN_2"/>
    <property type="match status" value="1"/>
</dbReference>
<evidence type="ECO:0000256" key="3">
    <source>
        <dbReference type="ARBA" id="ARBA00013017"/>
    </source>
</evidence>
<keyword evidence="8" id="KW-0676">Redox-active center</keyword>
<feature type="active site" description="Cysteine sulfenic acid (-SOH) intermediate; for peroxidase activity" evidence="13">
    <location>
        <position position="54"/>
    </location>
</feature>
<dbReference type="KEGG" id="sata:C5746_20070"/>
<dbReference type="InterPro" id="IPR013766">
    <property type="entry name" value="Thioredoxin_domain"/>
</dbReference>
<dbReference type="EMBL" id="CP027306">
    <property type="protein sequence ID" value="AXE78835.1"/>
    <property type="molecule type" value="Genomic_DNA"/>
</dbReference>
<comment type="function">
    <text evidence="1">Thiol-specific peroxidase that catalyzes the reduction of hydrogen peroxide and organic hydroperoxides to water and alcohols, respectively. Plays a role in cell protection against oxidative stress by detoxifying peroxides and as sensor of hydrogen peroxide-mediated signaling events.</text>
</comment>
<dbReference type="RefSeq" id="WP_114245398.1">
    <property type="nucleotide sequence ID" value="NZ_CP027306.1"/>
</dbReference>
<dbReference type="Proteomes" id="UP000252698">
    <property type="component" value="Chromosome"/>
</dbReference>
<name>A0A2Z5JGC3_STRAR</name>
<dbReference type="GO" id="GO:0034599">
    <property type="term" value="P:cellular response to oxidative stress"/>
    <property type="evidence" value="ECO:0007669"/>
    <property type="project" value="TreeGrafter"/>
</dbReference>
<evidence type="ECO:0000256" key="1">
    <source>
        <dbReference type="ARBA" id="ARBA00003330"/>
    </source>
</evidence>
<feature type="domain" description="Thioredoxin" evidence="14">
    <location>
        <begin position="5"/>
        <end position="160"/>
    </location>
</feature>
<dbReference type="SUPFAM" id="SSF52833">
    <property type="entry name" value="Thioredoxin-like"/>
    <property type="match status" value="1"/>
</dbReference>
<comment type="similarity">
    <text evidence="10">Belongs to the peroxiredoxin family. BCP/PrxQ subfamily.</text>
</comment>
<dbReference type="InterPro" id="IPR000866">
    <property type="entry name" value="AhpC/TSA"/>
</dbReference>
<dbReference type="CDD" id="cd03017">
    <property type="entry name" value="PRX_BCP"/>
    <property type="match status" value="1"/>
</dbReference>
<keyword evidence="4" id="KW-0575">Peroxidase</keyword>
<evidence type="ECO:0000256" key="7">
    <source>
        <dbReference type="ARBA" id="ARBA00023157"/>
    </source>
</evidence>
<dbReference type="GO" id="GO:0005737">
    <property type="term" value="C:cytoplasm"/>
    <property type="evidence" value="ECO:0007669"/>
    <property type="project" value="TreeGrafter"/>
</dbReference>
<dbReference type="InterPro" id="IPR036249">
    <property type="entry name" value="Thioredoxin-like_sf"/>
</dbReference>
<evidence type="ECO:0000256" key="10">
    <source>
        <dbReference type="ARBA" id="ARBA00038489"/>
    </source>
</evidence>
<evidence type="ECO:0000256" key="5">
    <source>
        <dbReference type="ARBA" id="ARBA00022862"/>
    </source>
</evidence>
<protein>
    <recommendedName>
        <fullName evidence="3">thioredoxin-dependent peroxiredoxin</fullName>
        <ecNumber evidence="3">1.11.1.24</ecNumber>
    </recommendedName>
    <alternativeName>
        <fullName evidence="11">Bacterioferritin comigratory protein</fullName>
    </alternativeName>
    <alternativeName>
        <fullName evidence="9">Thioredoxin peroxidase</fullName>
    </alternativeName>
</protein>
<evidence type="ECO:0000313" key="16">
    <source>
        <dbReference type="Proteomes" id="UP000252698"/>
    </source>
</evidence>
<dbReference type="Gene3D" id="3.40.30.10">
    <property type="entry name" value="Glutaredoxin"/>
    <property type="match status" value="1"/>
</dbReference>
<evidence type="ECO:0000259" key="14">
    <source>
        <dbReference type="PROSITE" id="PS51352"/>
    </source>
</evidence>
<dbReference type="Pfam" id="PF00578">
    <property type="entry name" value="AhpC-TSA"/>
    <property type="match status" value="1"/>
</dbReference>
<dbReference type="AlphaFoldDB" id="A0A2Z5JGC3"/>
<evidence type="ECO:0000256" key="6">
    <source>
        <dbReference type="ARBA" id="ARBA00023002"/>
    </source>
</evidence>
<dbReference type="EC" id="1.11.1.24" evidence="3"/>
<comment type="subunit">
    <text evidence="2">Monomer.</text>
</comment>
<dbReference type="GO" id="GO:0008379">
    <property type="term" value="F:thioredoxin peroxidase activity"/>
    <property type="evidence" value="ECO:0007669"/>
    <property type="project" value="TreeGrafter"/>
</dbReference>
<accession>A0A2Z5JGC3</accession>